<dbReference type="InterPro" id="IPR027417">
    <property type="entry name" value="P-loop_NTPase"/>
</dbReference>
<keyword evidence="2 4" id="KW-0067">ATP-binding</keyword>
<dbReference type="Gene3D" id="3.40.50.300">
    <property type="entry name" value="P-loop containing nucleotide triphosphate hydrolases"/>
    <property type="match status" value="1"/>
</dbReference>
<accession>A0A064C0P6</accession>
<keyword evidence="1" id="KW-0547">Nucleotide-binding</keyword>
<evidence type="ECO:0000256" key="1">
    <source>
        <dbReference type="ARBA" id="ARBA00022741"/>
    </source>
</evidence>
<gene>
    <name evidence="4" type="primary">lptB_1</name>
    <name evidence="6" type="synonym">lptB_2</name>
    <name evidence="5" type="ORF">AZJ28_04345</name>
    <name evidence="4" type="ORF">ERS096071_00457</name>
    <name evidence="6" type="ORF">SAMEA3381574_01537</name>
</gene>
<dbReference type="EC" id="3.6.3.-" evidence="4"/>
<sequence>MRLEIINGQKIYGKRPILNQLNLVFQSGKIYGLKGDNGSGKTVLLKILAGYIKLDKGKVLQDGKVYGIKNHYIQDAGILIEKVEFLSHLSLRENLELLRYFSSKVTEKRIAYWIQYYDLQEFEDVEYRHLSLGTKQKMALIQAFISSPSILFLDEPMNALDEKSVRLTKQVILSYLKKENGLVILTSHISEDISDLCTDVLVVENGHIQYVKDIQS</sequence>
<dbReference type="EMBL" id="CABABW010000014">
    <property type="protein sequence ID" value="VRI37135.1"/>
    <property type="molecule type" value="Genomic_DNA"/>
</dbReference>
<evidence type="ECO:0000313" key="5">
    <source>
        <dbReference type="EMBL" id="TVX70785.1"/>
    </source>
</evidence>
<dbReference type="RefSeq" id="WP_001235276.1">
    <property type="nucleotide sequence ID" value="NZ_AP017971.1"/>
</dbReference>
<evidence type="ECO:0000313" key="9">
    <source>
        <dbReference type="Proteomes" id="UP000315060"/>
    </source>
</evidence>
<reference evidence="5 9" key="3">
    <citation type="submission" date="2019-07" db="EMBL/GenBank/DDBJ databases">
        <authorList>
            <person name="Mohale T."/>
        </authorList>
    </citation>
    <scope>NUCLEOTIDE SEQUENCE [LARGE SCALE GENOMIC DNA]</scope>
    <source>
        <strain evidence="5 9">NTPn 59</strain>
    </source>
</reference>
<organism evidence="4 7">
    <name type="scientific">Streptococcus pneumoniae</name>
    <dbReference type="NCBI Taxonomy" id="1313"/>
    <lineage>
        <taxon>Bacteria</taxon>
        <taxon>Bacillati</taxon>
        <taxon>Bacillota</taxon>
        <taxon>Bacilli</taxon>
        <taxon>Lactobacillales</taxon>
        <taxon>Streptococcaceae</taxon>
        <taxon>Streptococcus</taxon>
    </lineage>
</organism>
<dbReference type="SMART" id="SM00382">
    <property type="entry name" value="AAA"/>
    <property type="match status" value="1"/>
</dbReference>
<feature type="domain" description="ABC transporter" evidence="3">
    <location>
        <begin position="3"/>
        <end position="216"/>
    </location>
</feature>
<dbReference type="InterPro" id="IPR003593">
    <property type="entry name" value="AAA+_ATPase"/>
</dbReference>
<evidence type="ECO:0000313" key="8">
    <source>
        <dbReference type="Proteomes" id="UP000304540"/>
    </source>
</evidence>
<dbReference type="Proteomes" id="UP000304540">
    <property type="component" value="Unassembled WGS sequence"/>
</dbReference>
<dbReference type="AlphaFoldDB" id="A0A064C0P6"/>
<dbReference type="EMBL" id="VMYC01000067">
    <property type="protein sequence ID" value="TVX70785.1"/>
    <property type="molecule type" value="Genomic_DNA"/>
</dbReference>
<proteinExistence type="predicted"/>
<evidence type="ECO:0000313" key="7">
    <source>
        <dbReference type="Proteomes" id="UP000045541"/>
    </source>
</evidence>
<dbReference type="PROSITE" id="PS50893">
    <property type="entry name" value="ABC_TRANSPORTER_2"/>
    <property type="match status" value="1"/>
</dbReference>
<evidence type="ECO:0000256" key="2">
    <source>
        <dbReference type="ARBA" id="ARBA00022840"/>
    </source>
</evidence>
<dbReference type="GO" id="GO:0016887">
    <property type="term" value="F:ATP hydrolysis activity"/>
    <property type="evidence" value="ECO:0007669"/>
    <property type="project" value="InterPro"/>
</dbReference>
<reference evidence="4 7" key="1">
    <citation type="submission" date="2015-03" db="EMBL/GenBank/DDBJ databases">
        <authorList>
            <consortium name="Pathogen Informatics"/>
            <person name="Murphy D."/>
        </authorList>
    </citation>
    <scope>NUCLEOTIDE SEQUENCE [LARGE SCALE GENOMIC DNA]</scope>
    <source>
        <strain evidence="4 7">0310</strain>
    </source>
</reference>
<dbReference type="InterPro" id="IPR003439">
    <property type="entry name" value="ABC_transporter-like_ATP-bd"/>
</dbReference>
<dbReference type="PANTHER" id="PTHR43158">
    <property type="entry name" value="SKFA PEPTIDE EXPORT ATP-BINDING PROTEIN SKFE"/>
    <property type="match status" value="1"/>
</dbReference>
<dbReference type="GO" id="GO:0005524">
    <property type="term" value="F:ATP binding"/>
    <property type="evidence" value="ECO:0007669"/>
    <property type="project" value="UniProtKB-KW"/>
</dbReference>
<protein>
    <submittedName>
        <fullName evidence="4">ABC transporter ATP-binding protein</fullName>
        <ecNumber evidence="4">3.6.3.-</ecNumber>
    </submittedName>
    <submittedName>
        <fullName evidence="5">ATP-binding cassette domain-containing protein</fullName>
    </submittedName>
</protein>
<dbReference type="Proteomes" id="UP000315060">
    <property type="component" value="Unassembled WGS sequence"/>
</dbReference>
<dbReference type="Proteomes" id="UP000045541">
    <property type="component" value="Unassembled WGS sequence"/>
</dbReference>
<evidence type="ECO:0000313" key="4">
    <source>
        <dbReference type="EMBL" id="CKI94429.1"/>
    </source>
</evidence>
<evidence type="ECO:0000313" key="6">
    <source>
        <dbReference type="EMBL" id="VRI37135.1"/>
    </source>
</evidence>
<name>A0A064C0P6_STREE</name>
<dbReference type="CDD" id="cd03230">
    <property type="entry name" value="ABC_DR_subfamily_A"/>
    <property type="match status" value="1"/>
</dbReference>
<reference evidence="6 8" key="2">
    <citation type="submission" date="2019-04" db="EMBL/GenBank/DDBJ databases">
        <authorList>
            <consortium name="Pathogen Informatics"/>
        </authorList>
    </citation>
    <scope>NUCLEOTIDE SEQUENCE [LARGE SCALE GENOMIC DNA]</scope>
    <source>
        <strain evidence="6 8">GPSC232</strain>
    </source>
</reference>
<dbReference type="PANTHER" id="PTHR43158:SF7">
    <property type="entry name" value="ABC TRANSPORTER, ATP-BINDING PROTEIN"/>
    <property type="match status" value="1"/>
</dbReference>
<dbReference type="EMBL" id="CMWB01000005">
    <property type="protein sequence ID" value="CKI94429.1"/>
    <property type="molecule type" value="Genomic_DNA"/>
</dbReference>
<evidence type="ECO:0000259" key="3">
    <source>
        <dbReference type="PROSITE" id="PS50893"/>
    </source>
</evidence>
<keyword evidence="4" id="KW-0378">Hydrolase</keyword>
<dbReference type="SUPFAM" id="SSF52540">
    <property type="entry name" value="P-loop containing nucleoside triphosphate hydrolases"/>
    <property type="match status" value="1"/>
</dbReference>
<dbReference type="Pfam" id="PF00005">
    <property type="entry name" value="ABC_tran"/>
    <property type="match status" value="1"/>
</dbReference>